<feature type="transmembrane region" description="Helical" evidence="1">
    <location>
        <begin position="205"/>
        <end position="231"/>
    </location>
</feature>
<feature type="transmembrane region" description="Helical" evidence="1">
    <location>
        <begin position="243"/>
        <end position="269"/>
    </location>
</feature>
<feature type="transmembrane region" description="Helical" evidence="1">
    <location>
        <begin position="126"/>
        <end position="147"/>
    </location>
</feature>
<protein>
    <recommendedName>
        <fullName evidence="4">Glycosyltransferase RgtA/B/C/D-like domain-containing protein</fullName>
    </recommendedName>
</protein>
<evidence type="ECO:0000313" key="3">
    <source>
        <dbReference type="Proteomes" id="UP000176404"/>
    </source>
</evidence>
<sequence>MVIFCGFLGKIMLKNINKKLLLIFSLALFLRLSLIFVAYHGDLNNNISWGKLAVERGLNGFYGFPSESFEKVNWEYSAPNQPPLTILLFAGLRTVWLWVERFSWFLNNNIKIFPSGFIWFWELKGMILLVKLPSIFADLGIGLMIYHYVINKTKDERKALILTVVWLSNPIIWYNSSVWGQTDSVVNLLGLAGVLALMEKNLVRFVLFFSLSFLFKGSLGIFIPVLGFVAFWKRYKLNDWLKAFVYCLVTITLISLWFHPHLNLFVWLFNLYKERILPGEIGYLTANAFNFWWLVDSSKTLDSALFLGLPARALGFLVTLAGIVGIDYWLIKKKITNERIFVSLLIVTFVSFLFMTRIHERYLYPFFPYATFLLSSVPVLLIPYIIFSIVHFLNLYHLFWAPPFPLLEGFYKFPVFAQTLSIINIVVFILLLRLLKHEKDII</sequence>
<name>A0A1F8B997_9BACT</name>
<feature type="transmembrane region" description="Helical" evidence="1">
    <location>
        <begin position="307"/>
        <end position="328"/>
    </location>
</feature>
<keyword evidence="1" id="KW-1133">Transmembrane helix</keyword>
<dbReference type="STRING" id="1802517.A2892_01080"/>
<feature type="transmembrane region" description="Helical" evidence="1">
    <location>
        <begin position="275"/>
        <end position="295"/>
    </location>
</feature>
<feature type="transmembrane region" description="Helical" evidence="1">
    <location>
        <begin position="370"/>
        <end position="393"/>
    </location>
</feature>
<dbReference type="EMBL" id="MGHD01000003">
    <property type="protein sequence ID" value="OGM60622.1"/>
    <property type="molecule type" value="Genomic_DNA"/>
</dbReference>
<dbReference type="Proteomes" id="UP000176404">
    <property type="component" value="Unassembled WGS sequence"/>
</dbReference>
<proteinExistence type="predicted"/>
<comment type="caution">
    <text evidence="2">The sequence shown here is derived from an EMBL/GenBank/DDBJ whole genome shotgun (WGS) entry which is preliminary data.</text>
</comment>
<gene>
    <name evidence="2" type="ORF">A2892_01080</name>
</gene>
<reference evidence="2 3" key="1">
    <citation type="journal article" date="2016" name="Nat. Commun.">
        <title>Thousands of microbial genomes shed light on interconnected biogeochemical processes in an aquifer system.</title>
        <authorList>
            <person name="Anantharaman K."/>
            <person name="Brown C.T."/>
            <person name="Hug L.A."/>
            <person name="Sharon I."/>
            <person name="Castelle C.J."/>
            <person name="Probst A.J."/>
            <person name="Thomas B.C."/>
            <person name="Singh A."/>
            <person name="Wilkins M.J."/>
            <person name="Karaoz U."/>
            <person name="Brodie E.L."/>
            <person name="Williams K.H."/>
            <person name="Hubbard S.S."/>
            <person name="Banfield J.F."/>
        </authorList>
    </citation>
    <scope>NUCLEOTIDE SEQUENCE [LARGE SCALE GENOMIC DNA]</scope>
</reference>
<evidence type="ECO:0000313" key="2">
    <source>
        <dbReference type="EMBL" id="OGM60622.1"/>
    </source>
</evidence>
<feature type="transmembrane region" description="Helical" evidence="1">
    <location>
        <begin position="20"/>
        <end position="39"/>
    </location>
</feature>
<dbReference type="AlphaFoldDB" id="A0A1F8B997"/>
<evidence type="ECO:0008006" key="4">
    <source>
        <dbReference type="Google" id="ProtNLM"/>
    </source>
</evidence>
<feature type="transmembrane region" description="Helical" evidence="1">
    <location>
        <begin position="159"/>
        <end position="176"/>
    </location>
</feature>
<feature type="transmembrane region" description="Helical" evidence="1">
    <location>
        <begin position="340"/>
        <end position="358"/>
    </location>
</feature>
<accession>A0A1F8B997</accession>
<organism evidence="2 3">
    <name type="scientific">Candidatus Woesebacteria bacterium RIFCSPLOWO2_01_FULL_39_10b</name>
    <dbReference type="NCBI Taxonomy" id="1802517"/>
    <lineage>
        <taxon>Bacteria</taxon>
        <taxon>Candidatus Woeseibacteriota</taxon>
    </lineage>
</organism>
<evidence type="ECO:0000256" key="1">
    <source>
        <dbReference type="SAM" id="Phobius"/>
    </source>
</evidence>
<feature type="transmembrane region" description="Helical" evidence="1">
    <location>
        <begin position="413"/>
        <end position="435"/>
    </location>
</feature>
<keyword evidence="1" id="KW-0812">Transmembrane</keyword>
<keyword evidence="1" id="KW-0472">Membrane</keyword>